<dbReference type="SUPFAM" id="SSF69065">
    <property type="entry name" value="RNase III domain-like"/>
    <property type="match status" value="2"/>
</dbReference>
<name>A0A8H5ZX85_PETAA</name>
<dbReference type="Proteomes" id="UP000541154">
    <property type="component" value="Unassembled WGS sequence"/>
</dbReference>
<reference evidence="4 5" key="1">
    <citation type="submission" date="2019-04" db="EMBL/GenBank/DDBJ databases">
        <title>Aspergillus burnettii sp. nov., novel species from soil in southeast Queensland.</title>
        <authorList>
            <person name="Gilchrist C.L.M."/>
            <person name="Pitt J.I."/>
            <person name="Lange L."/>
            <person name="Lacey H.J."/>
            <person name="Vuong D."/>
            <person name="Midgley D.J."/>
            <person name="Greenfield P."/>
            <person name="Bradbury M."/>
            <person name="Lacey E."/>
            <person name="Busk P.K."/>
            <person name="Pilgaard B."/>
            <person name="Chooi Y.H."/>
            <person name="Piggott A.M."/>
        </authorList>
    </citation>
    <scope>NUCLEOTIDE SEQUENCE [LARGE SCALE GENOMIC DNA]</scope>
    <source>
        <strain evidence="4 5">FRR 5400</strain>
    </source>
</reference>
<keyword evidence="5" id="KW-1185">Reference proteome</keyword>
<dbReference type="GO" id="GO:0030422">
    <property type="term" value="P:siRNA processing"/>
    <property type="evidence" value="ECO:0007669"/>
    <property type="project" value="TreeGrafter"/>
</dbReference>
<dbReference type="GO" id="GO:0004525">
    <property type="term" value="F:ribonuclease III activity"/>
    <property type="evidence" value="ECO:0007669"/>
    <property type="project" value="InterPro"/>
</dbReference>
<protein>
    <submittedName>
        <fullName evidence="4">Dicer-like protein 2</fullName>
    </submittedName>
</protein>
<evidence type="ECO:0000313" key="4">
    <source>
        <dbReference type="EMBL" id="KAF5857981.1"/>
    </source>
</evidence>
<dbReference type="GO" id="GO:0005634">
    <property type="term" value="C:nucleus"/>
    <property type="evidence" value="ECO:0007669"/>
    <property type="project" value="TreeGrafter"/>
</dbReference>
<evidence type="ECO:0000259" key="3">
    <source>
        <dbReference type="PROSITE" id="PS50142"/>
    </source>
</evidence>
<dbReference type="InterPro" id="IPR000999">
    <property type="entry name" value="RNase_III_dom"/>
</dbReference>
<organism evidence="4 5">
    <name type="scientific">Petromyces alliaceus</name>
    <name type="common">Aspergillus alliaceus</name>
    <dbReference type="NCBI Taxonomy" id="209559"/>
    <lineage>
        <taxon>Eukaryota</taxon>
        <taxon>Fungi</taxon>
        <taxon>Dikarya</taxon>
        <taxon>Ascomycota</taxon>
        <taxon>Pezizomycotina</taxon>
        <taxon>Eurotiomycetes</taxon>
        <taxon>Eurotiomycetidae</taxon>
        <taxon>Eurotiales</taxon>
        <taxon>Aspergillaceae</taxon>
        <taxon>Aspergillus</taxon>
        <taxon>Aspergillus subgen. Circumdati</taxon>
    </lineage>
</organism>
<dbReference type="GO" id="GO:0005737">
    <property type="term" value="C:cytoplasm"/>
    <property type="evidence" value="ECO:0007669"/>
    <property type="project" value="TreeGrafter"/>
</dbReference>
<dbReference type="GO" id="GO:0003723">
    <property type="term" value="F:RNA binding"/>
    <property type="evidence" value="ECO:0007669"/>
    <property type="project" value="TreeGrafter"/>
</dbReference>
<dbReference type="AlphaFoldDB" id="A0A8H5ZX85"/>
<feature type="domain" description="RNase III" evidence="3">
    <location>
        <begin position="329"/>
        <end position="512"/>
    </location>
</feature>
<sequence>MTSPHNEDIADYALLVSPNVSFDDLAEWLDMNQGSRNCLDQYGDDASVIPHGFIRCESLHGQPNLFVRWVQPTEGSELQLLCRPFPRRKNLLHRGGLPSKEAQVRLDENEVADGKVVPTRLCRSDSLPWEISRTSLFLPHLTHHIQRLLMAESLRETLLRPSYPMDLETIADAITCPSSQWPSNYQRLEYLGDSILKFAVCIQLYHEYPLWHEGYLSQVKNSIGSNGSLTQAALSARLDSFLLYAPLATRRWVVPKSRVGDFSTIKIELSSKIMADVLEALIGASFLDGGYPSAWSTIHRFLEQIPNSMPSLSGRQTPRSSLVIPPELDEKIDTLIGRNFSDRYIIWEALTHPSWRRDTSTGSYQRLEFLGDAILDMIIARRLYQSKPELTESQMTQIKAAMVNGNFLAFLCLDLGLEEDTVQICELRRGVFDHVLQKGRLELWRFMRHDSPDIPAVQQSCVSRYTQLRELIGHHLSSKNTYPWATLAQLGADKIFSDLIESIIGAIFIDSAGQIEACEVFLEKNSTDMLPRPSAEGAGPGRAPAGHPEQDDRIKLGRLLYQTRNVEDTSLHDVTVTVNGEVLAYVYGCLSMDECIVRGANLAVVKLESTPAWESGYAVRRPAFSK</sequence>
<dbReference type="PANTHER" id="PTHR14950">
    <property type="entry name" value="DICER-RELATED"/>
    <property type="match status" value="1"/>
</dbReference>
<dbReference type="SMART" id="SM00535">
    <property type="entry name" value="RIBOc"/>
    <property type="match status" value="2"/>
</dbReference>
<dbReference type="PANTHER" id="PTHR14950:SF37">
    <property type="entry name" value="ENDORIBONUCLEASE DICER"/>
    <property type="match status" value="1"/>
</dbReference>
<gene>
    <name evidence="4" type="primary">DCL2_4</name>
    <name evidence="4" type="ORF">ETB97_004980</name>
</gene>
<feature type="domain" description="RNase III" evidence="3">
    <location>
        <begin position="150"/>
        <end position="290"/>
    </location>
</feature>
<evidence type="ECO:0000256" key="2">
    <source>
        <dbReference type="SAM" id="MobiDB-lite"/>
    </source>
</evidence>
<dbReference type="EMBL" id="SPNV01000227">
    <property type="protein sequence ID" value="KAF5857981.1"/>
    <property type="molecule type" value="Genomic_DNA"/>
</dbReference>
<proteinExistence type="predicted"/>
<dbReference type="Pfam" id="PF00636">
    <property type="entry name" value="Ribonuclease_3"/>
    <property type="match status" value="2"/>
</dbReference>
<dbReference type="PROSITE" id="PS50142">
    <property type="entry name" value="RNASE_3_2"/>
    <property type="match status" value="2"/>
</dbReference>
<dbReference type="PROSITE" id="PS00517">
    <property type="entry name" value="RNASE_3_1"/>
    <property type="match status" value="2"/>
</dbReference>
<dbReference type="InterPro" id="IPR036389">
    <property type="entry name" value="RNase_III_sf"/>
</dbReference>
<accession>A0A8H5ZX85</accession>
<feature type="region of interest" description="Disordered" evidence="2">
    <location>
        <begin position="529"/>
        <end position="550"/>
    </location>
</feature>
<dbReference type="Gene3D" id="1.10.1520.10">
    <property type="entry name" value="Ribonuclease III domain"/>
    <property type="match status" value="2"/>
</dbReference>
<evidence type="ECO:0000313" key="5">
    <source>
        <dbReference type="Proteomes" id="UP000541154"/>
    </source>
</evidence>
<evidence type="ECO:0000256" key="1">
    <source>
        <dbReference type="ARBA" id="ARBA00022801"/>
    </source>
</evidence>
<keyword evidence="1" id="KW-0378">Hydrolase</keyword>
<dbReference type="CDD" id="cd00593">
    <property type="entry name" value="RIBOc"/>
    <property type="match status" value="2"/>
</dbReference>
<feature type="compositionally biased region" description="Low complexity" evidence="2">
    <location>
        <begin position="531"/>
        <end position="546"/>
    </location>
</feature>
<comment type="caution">
    <text evidence="4">The sequence shown here is derived from an EMBL/GenBank/DDBJ whole genome shotgun (WGS) entry which is preliminary data.</text>
</comment>